<dbReference type="EMBL" id="JAAAML010000002">
    <property type="protein sequence ID" value="MCO6409014.1"/>
    <property type="molecule type" value="Genomic_DNA"/>
</dbReference>
<sequence length="272" mass="30079">MAVIGIEFTSAIAQVIFTLLLLAVVAAAVWLVRRLRRSEANLETIRRENAKLRNEVGNITGWTANGRLPEDWQEKLRTDKAVSAGSAPAVSAEAARQPVLMAAHHALVSVEPPHFATSDSADEISRAHKRIVDLVEGLAAERIDPVPALANGDMDKLFCLWRRLEGYFPDRAETDAYGLAAYAVLELLKRRQVQVKAPRPLSVESVRNCVFTTDDSEKLRDISRIRTAAFAASSRLANPQGGEELVIDCERPGWEGPNGRKNPRILILDRSW</sequence>
<protein>
    <submittedName>
        <fullName evidence="2">Uncharacterized protein</fullName>
    </submittedName>
</protein>
<organism evidence="2 3">
    <name type="scientific">Hoeflea alexandrii</name>
    <dbReference type="NCBI Taxonomy" id="288436"/>
    <lineage>
        <taxon>Bacteria</taxon>
        <taxon>Pseudomonadati</taxon>
        <taxon>Pseudomonadota</taxon>
        <taxon>Alphaproteobacteria</taxon>
        <taxon>Hyphomicrobiales</taxon>
        <taxon>Rhizobiaceae</taxon>
        <taxon>Hoeflea</taxon>
    </lineage>
</organism>
<keyword evidence="1" id="KW-0472">Membrane</keyword>
<accession>A0ABT1CS42</accession>
<evidence type="ECO:0000313" key="3">
    <source>
        <dbReference type="Proteomes" id="UP001320715"/>
    </source>
</evidence>
<name>A0ABT1CS42_9HYPH</name>
<gene>
    <name evidence="2" type="ORF">GTW23_12570</name>
</gene>
<dbReference type="RefSeq" id="WP_252916017.1">
    <property type="nucleotide sequence ID" value="NZ_JAAAML010000002.1"/>
</dbReference>
<evidence type="ECO:0000256" key="1">
    <source>
        <dbReference type="SAM" id="Phobius"/>
    </source>
</evidence>
<dbReference type="Proteomes" id="UP001320715">
    <property type="component" value="Unassembled WGS sequence"/>
</dbReference>
<reference evidence="2 3" key="1">
    <citation type="submission" date="2020-01" db="EMBL/GenBank/DDBJ databases">
        <title>Genomes of bacteria type strains.</title>
        <authorList>
            <person name="Chen J."/>
            <person name="Zhu S."/>
            <person name="Yang J."/>
        </authorList>
    </citation>
    <scope>NUCLEOTIDE SEQUENCE [LARGE SCALE GENOMIC DNA]</scope>
    <source>
        <strain evidence="2 3">DSM 16655</strain>
    </source>
</reference>
<keyword evidence="1" id="KW-1133">Transmembrane helix</keyword>
<keyword evidence="3" id="KW-1185">Reference proteome</keyword>
<keyword evidence="1" id="KW-0812">Transmembrane</keyword>
<feature type="transmembrane region" description="Helical" evidence="1">
    <location>
        <begin position="12"/>
        <end position="32"/>
    </location>
</feature>
<comment type="caution">
    <text evidence="2">The sequence shown here is derived from an EMBL/GenBank/DDBJ whole genome shotgun (WGS) entry which is preliminary data.</text>
</comment>
<evidence type="ECO:0000313" key="2">
    <source>
        <dbReference type="EMBL" id="MCO6409014.1"/>
    </source>
</evidence>
<proteinExistence type="predicted"/>